<organism evidence="2">
    <name type="scientific">marine sediment metagenome</name>
    <dbReference type="NCBI Taxonomy" id="412755"/>
    <lineage>
        <taxon>unclassified sequences</taxon>
        <taxon>metagenomes</taxon>
        <taxon>ecological metagenomes</taxon>
    </lineage>
</organism>
<sequence>MKKRDSGFTLVELMVVVLLVGLVVLVSTQIPLFNLSFWTRATDRLKMQREAHYAMIKIQHELRPAASLNVDVFDPSRLIIDLNTEESFFLEGTQLLYQDPYQVQESVIEGDTGTQFNATRSGGTINITLTLVREKVGTITLETAVKPRNE</sequence>
<evidence type="ECO:0000313" key="2">
    <source>
        <dbReference type="EMBL" id="GAH59883.1"/>
    </source>
</evidence>
<gene>
    <name evidence="2" type="ORF">S03H2_34998</name>
</gene>
<evidence type="ECO:0008006" key="3">
    <source>
        <dbReference type="Google" id="ProtNLM"/>
    </source>
</evidence>
<dbReference type="EMBL" id="BARU01021379">
    <property type="protein sequence ID" value="GAH59883.1"/>
    <property type="molecule type" value="Genomic_DNA"/>
</dbReference>
<evidence type="ECO:0000256" key="1">
    <source>
        <dbReference type="SAM" id="Phobius"/>
    </source>
</evidence>
<dbReference type="PROSITE" id="PS00409">
    <property type="entry name" value="PROKAR_NTER_METHYL"/>
    <property type="match status" value="1"/>
</dbReference>
<dbReference type="NCBIfam" id="TIGR02532">
    <property type="entry name" value="IV_pilin_GFxxxE"/>
    <property type="match status" value="1"/>
</dbReference>
<protein>
    <recommendedName>
        <fullName evidence="3">General secretion pathway GspH domain-containing protein</fullName>
    </recommendedName>
</protein>
<name>X1IQQ0_9ZZZZ</name>
<dbReference type="AlphaFoldDB" id="X1IQQ0"/>
<dbReference type="InterPro" id="IPR012902">
    <property type="entry name" value="N_methyl_site"/>
</dbReference>
<keyword evidence="1" id="KW-0472">Membrane</keyword>
<keyword evidence="1" id="KW-1133">Transmembrane helix</keyword>
<proteinExistence type="predicted"/>
<accession>X1IQQ0</accession>
<comment type="caution">
    <text evidence="2">The sequence shown here is derived from an EMBL/GenBank/DDBJ whole genome shotgun (WGS) entry which is preliminary data.</text>
</comment>
<dbReference type="Pfam" id="PF07963">
    <property type="entry name" value="N_methyl"/>
    <property type="match status" value="1"/>
</dbReference>
<reference evidence="2" key="1">
    <citation type="journal article" date="2014" name="Front. Microbiol.">
        <title>High frequency of phylogenetically diverse reductive dehalogenase-homologous genes in deep subseafloor sedimentary metagenomes.</title>
        <authorList>
            <person name="Kawai M."/>
            <person name="Futagami T."/>
            <person name="Toyoda A."/>
            <person name="Takaki Y."/>
            <person name="Nishi S."/>
            <person name="Hori S."/>
            <person name="Arai W."/>
            <person name="Tsubouchi T."/>
            <person name="Morono Y."/>
            <person name="Uchiyama I."/>
            <person name="Ito T."/>
            <person name="Fujiyama A."/>
            <person name="Inagaki F."/>
            <person name="Takami H."/>
        </authorList>
    </citation>
    <scope>NUCLEOTIDE SEQUENCE</scope>
    <source>
        <strain evidence="2">Expedition CK06-06</strain>
    </source>
</reference>
<feature type="transmembrane region" description="Helical" evidence="1">
    <location>
        <begin position="13"/>
        <end position="39"/>
    </location>
</feature>
<keyword evidence="1" id="KW-0812">Transmembrane</keyword>